<keyword evidence="3" id="KW-0378">Hydrolase</keyword>
<comment type="subunit">
    <text evidence="2">Monomer.</text>
</comment>
<dbReference type="Proteomes" id="UP000184048">
    <property type="component" value="Unassembled WGS sequence"/>
</dbReference>
<dbReference type="PANTHER" id="PTHR35803:SF2">
    <property type="entry name" value="RETAINING ALPHA-GALACTOSIDASE"/>
    <property type="match status" value="1"/>
</dbReference>
<evidence type="ECO:0000256" key="1">
    <source>
        <dbReference type="ARBA" id="ARBA00001913"/>
    </source>
</evidence>
<feature type="domain" description="Glycosyl-hydrolase 97 catalytic" evidence="6">
    <location>
        <begin position="294"/>
        <end position="438"/>
    </location>
</feature>
<evidence type="ECO:0000256" key="2">
    <source>
        <dbReference type="ARBA" id="ARBA00011245"/>
    </source>
</evidence>
<name>A0A1M4SK49_9BACT</name>
<dbReference type="PANTHER" id="PTHR35803">
    <property type="entry name" value="GLUCAN 1,4-ALPHA-GLUCOSIDASE SUSB-RELATED"/>
    <property type="match status" value="1"/>
</dbReference>
<dbReference type="SUPFAM" id="SSF51445">
    <property type="entry name" value="(Trans)glycosidases"/>
    <property type="match status" value="1"/>
</dbReference>
<dbReference type="InterPro" id="IPR029483">
    <property type="entry name" value="GH97_C"/>
</dbReference>
<dbReference type="InterPro" id="IPR052720">
    <property type="entry name" value="Glycosyl_hydrolase_97"/>
</dbReference>
<dbReference type="InterPro" id="IPR013780">
    <property type="entry name" value="Glyco_hydro_b"/>
</dbReference>
<dbReference type="GO" id="GO:0030246">
    <property type="term" value="F:carbohydrate binding"/>
    <property type="evidence" value="ECO:0007669"/>
    <property type="project" value="InterPro"/>
</dbReference>
<keyword evidence="10" id="KW-1185">Reference proteome</keyword>
<feature type="domain" description="Glycosyl-hydrolase 97 N-terminal" evidence="7">
    <location>
        <begin position="2"/>
        <end position="268"/>
    </location>
</feature>
<dbReference type="InterPro" id="IPR014718">
    <property type="entry name" value="GH-type_carb-bd"/>
</dbReference>
<dbReference type="InterPro" id="IPR019563">
    <property type="entry name" value="GH97_catalytic"/>
</dbReference>
<proteinExistence type="predicted"/>
<dbReference type="InterPro" id="IPR017853">
    <property type="entry name" value="GH"/>
</dbReference>
<dbReference type="InterPro" id="IPR013785">
    <property type="entry name" value="Aldolase_TIM"/>
</dbReference>
<dbReference type="EMBL" id="FQUU01000001">
    <property type="protein sequence ID" value="SHE32377.1"/>
    <property type="molecule type" value="Genomic_DNA"/>
</dbReference>
<evidence type="ECO:0000259" key="8">
    <source>
        <dbReference type="Pfam" id="PF14509"/>
    </source>
</evidence>
<dbReference type="GO" id="GO:0016798">
    <property type="term" value="F:hydrolase activity, acting on glycosyl bonds"/>
    <property type="evidence" value="ECO:0007669"/>
    <property type="project" value="UniProtKB-KW"/>
</dbReference>
<evidence type="ECO:0000256" key="5">
    <source>
        <dbReference type="ARBA" id="ARBA00023295"/>
    </source>
</evidence>
<dbReference type="Gene3D" id="2.70.98.10">
    <property type="match status" value="1"/>
</dbReference>
<keyword evidence="5" id="KW-0326">Glycosidase</keyword>
<feature type="domain" description="Glycosyl-hydrolase 97 C-terminal oligomerisation" evidence="8">
    <location>
        <begin position="536"/>
        <end position="631"/>
    </location>
</feature>
<dbReference type="Gene3D" id="3.20.20.70">
    <property type="entry name" value="Aldolase class I"/>
    <property type="match status" value="1"/>
</dbReference>
<dbReference type="Gene3D" id="2.60.40.1180">
    <property type="entry name" value="Golgi alpha-mannosidase II"/>
    <property type="match status" value="1"/>
</dbReference>
<gene>
    <name evidence="9" type="ORF">SAMN02745131_00140</name>
</gene>
<dbReference type="Pfam" id="PF14508">
    <property type="entry name" value="GH97_N"/>
    <property type="match status" value="1"/>
</dbReference>
<accession>A0A1M4SK49</accession>
<dbReference type="Pfam" id="PF14509">
    <property type="entry name" value="GH97_C"/>
    <property type="match status" value="1"/>
</dbReference>
<reference evidence="9 10" key="1">
    <citation type="submission" date="2016-11" db="EMBL/GenBank/DDBJ databases">
        <authorList>
            <person name="Jaros S."/>
            <person name="Januszkiewicz K."/>
            <person name="Wedrychowicz H."/>
        </authorList>
    </citation>
    <scope>NUCLEOTIDE SEQUENCE [LARGE SCALE GENOMIC DNA]</scope>
    <source>
        <strain evidence="9 10">DSM 18119</strain>
    </source>
</reference>
<keyword evidence="4" id="KW-0106">Calcium</keyword>
<evidence type="ECO:0000313" key="10">
    <source>
        <dbReference type="Proteomes" id="UP000184048"/>
    </source>
</evidence>
<evidence type="ECO:0000256" key="3">
    <source>
        <dbReference type="ARBA" id="ARBA00022801"/>
    </source>
</evidence>
<dbReference type="InterPro" id="IPR029486">
    <property type="entry name" value="GH97_N"/>
</dbReference>
<dbReference type="STRING" id="1121884.SAMN02745131_00140"/>
<evidence type="ECO:0000259" key="7">
    <source>
        <dbReference type="Pfam" id="PF14508"/>
    </source>
</evidence>
<evidence type="ECO:0000256" key="4">
    <source>
        <dbReference type="ARBA" id="ARBA00022837"/>
    </source>
</evidence>
<evidence type="ECO:0000313" key="9">
    <source>
        <dbReference type="EMBL" id="SHE32377.1"/>
    </source>
</evidence>
<dbReference type="AlphaFoldDB" id="A0A1M4SK49"/>
<comment type="cofactor">
    <cofactor evidence="1">
        <name>Ca(2+)</name>
        <dbReference type="ChEBI" id="CHEBI:29108"/>
    </cofactor>
</comment>
<sequence length="637" mass="72426">MVSSPDKRIEVNIQLSNKIEYSVKFEGKYILEPSAINLLLANKKDLTGDLQIRRSFLHVVNEVIISPVPEKRKEIPDHYTELRIDFKLPYSLLFRVYNDGVAYRWATSFRDSITVINELAEFVFPAGKKVRLPLLSPREGSDRYHTSFEELYQLKAIDSLTDSAMAYNPVLTGTGNEVKLGITESALVDYPGMFISGTGGRSLKGVFAPYPLEEKLKSGLYSQYLVTKRAGYIARTRGARAFPWRVLILARNDKDLPGNDLVYRLGSPTSLKDLTWIHPGKCTDEWIIGINLFNIPFKSGVNTATYKYYIDFAKKFGLDRIMMDAGWSNNNDLFDINPDINMDALSTYARNRGVKISMWTLAATLNRQLDSALKQFNKWGVDFIMTDFMDRDDQLMVNFYHRIAKACADHHIMIMYHGAFAPKGFNRTWPNAITREGVLGSEYNIWSDKPTPGYDVTLPFTRMLAGSLDYEPGILDNATREQFRAINQKVMSQGTRCHQMAMFIVYDSPLQVFSGNPSQGLMEPEFMQLLGSFPTTWDETNILEGSIGEFIVTARKNGKDWYIGGMTNWTPREIELATDRIDPGTYNAVLCRDGINADKYPSDYIIENFKWQKGQPLKVFMAPGGGFVLKLTRIDKQ</sequence>
<organism evidence="9 10">
    <name type="scientific">Flavisolibacter ginsengisoli DSM 18119</name>
    <dbReference type="NCBI Taxonomy" id="1121884"/>
    <lineage>
        <taxon>Bacteria</taxon>
        <taxon>Pseudomonadati</taxon>
        <taxon>Bacteroidota</taxon>
        <taxon>Chitinophagia</taxon>
        <taxon>Chitinophagales</taxon>
        <taxon>Chitinophagaceae</taxon>
        <taxon>Flavisolibacter</taxon>
    </lineage>
</organism>
<evidence type="ECO:0000259" key="6">
    <source>
        <dbReference type="Pfam" id="PF10566"/>
    </source>
</evidence>
<dbReference type="Pfam" id="PF10566">
    <property type="entry name" value="Glyco_hydro_97"/>
    <property type="match status" value="1"/>
</dbReference>
<protein>
    <submittedName>
        <fullName evidence="9">Alpha-glucosidase</fullName>
    </submittedName>
</protein>